<sequence>QPKTTHLTTLPALSLPFSFGFPTHILSIAPSLTICTTLSSLCLCIPSSDYIRSRLIQWKLKCDVQWKKYIAEGKEERKKPKKEIQAIRDDDALESEACLHLPQDVSEPDFTESSLSDSNNQEGSSSDNQQIIQTLYTPSQIHGKYIFSQIPFCSINGTDEKVTKSYFIPDVCALKRVNPTGIAYHKPSNNVLISSTRGRTYVHPLSNLLNSPTSRYGNSVTQLRSSSFPTEELSPPPYRPFLLASPSFSSASYDSLEYSSTFSSFFRASHNLWEIRTTDISMQKDLHWHSGVLYDSDDHLPSSHSSLAKKPGPKQYHSYGTCCDRDVVCVYGNGGFYTVDIDVNKVTNWHLYDEQDIVDVCVINNNTIFCACSDGHVIVHDLRAPRPSHYSKLAPILTSCDCSTRVTSFSSKPTIACGTCDGCGILYDIVGCVSRPLAPLARIGSHSNIPKVSFVDSRTVVTAGKECGSLFLHSPINGAAYDSICLRNYIQTSAEVGCVTSDIGREWCIGGIGVCSLSAEDGMIGVVVTDGFVSEALTLTL</sequence>
<dbReference type="EMBL" id="BQXS01011288">
    <property type="protein sequence ID" value="GKT36728.1"/>
    <property type="molecule type" value="Genomic_DNA"/>
</dbReference>
<protein>
    <submittedName>
        <fullName evidence="2">Uncharacterized protein</fullName>
    </submittedName>
</protein>
<feature type="compositionally biased region" description="Polar residues" evidence="1">
    <location>
        <begin position="111"/>
        <end position="127"/>
    </location>
</feature>
<accession>A0ABQ5KW95</accession>
<dbReference type="Proteomes" id="UP001057375">
    <property type="component" value="Unassembled WGS sequence"/>
</dbReference>
<feature type="region of interest" description="Disordered" evidence="1">
    <location>
        <begin position="106"/>
        <end position="127"/>
    </location>
</feature>
<organism evidence="2 3">
    <name type="scientific">Aduncisulcus paluster</name>
    <dbReference type="NCBI Taxonomy" id="2918883"/>
    <lineage>
        <taxon>Eukaryota</taxon>
        <taxon>Metamonada</taxon>
        <taxon>Carpediemonas-like organisms</taxon>
        <taxon>Aduncisulcus</taxon>
    </lineage>
</organism>
<dbReference type="SUPFAM" id="SSF50978">
    <property type="entry name" value="WD40 repeat-like"/>
    <property type="match status" value="1"/>
</dbReference>
<evidence type="ECO:0000256" key="1">
    <source>
        <dbReference type="SAM" id="MobiDB-lite"/>
    </source>
</evidence>
<evidence type="ECO:0000313" key="2">
    <source>
        <dbReference type="EMBL" id="GKT36728.1"/>
    </source>
</evidence>
<reference evidence="2" key="1">
    <citation type="submission" date="2022-03" db="EMBL/GenBank/DDBJ databases">
        <title>Draft genome sequence of Aduncisulcus paluster, a free-living microaerophilic Fornicata.</title>
        <authorList>
            <person name="Yuyama I."/>
            <person name="Kume K."/>
            <person name="Tamura T."/>
            <person name="Inagaki Y."/>
            <person name="Hashimoto T."/>
        </authorList>
    </citation>
    <scope>NUCLEOTIDE SEQUENCE</scope>
    <source>
        <strain evidence="2">NY0171</strain>
    </source>
</reference>
<dbReference type="Gene3D" id="2.130.10.10">
    <property type="entry name" value="YVTN repeat-like/Quinoprotein amine dehydrogenase"/>
    <property type="match status" value="1"/>
</dbReference>
<keyword evidence="3" id="KW-1185">Reference proteome</keyword>
<comment type="caution">
    <text evidence="2">The sequence shown here is derived from an EMBL/GenBank/DDBJ whole genome shotgun (WGS) entry which is preliminary data.</text>
</comment>
<proteinExistence type="predicted"/>
<name>A0ABQ5KW95_9EUKA</name>
<dbReference type="InterPro" id="IPR036322">
    <property type="entry name" value="WD40_repeat_dom_sf"/>
</dbReference>
<feature type="non-terminal residue" evidence="2">
    <location>
        <position position="1"/>
    </location>
</feature>
<dbReference type="InterPro" id="IPR015943">
    <property type="entry name" value="WD40/YVTN_repeat-like_dom_sf"/>
</dbReference>
<gene>
    <name evidence="2" type="ORF">ADUPG1_009636</name>
</gene>
<evidence type="ECO:0000313" key="3">
    <source>
        <dbReference type="Proteomes" id="UP001057375"/>
    </source>
</evidence>